<dbReference type="SUPFAM" id="SSF81321">
    <property type="entry name" value="Family A G protein-coupled receptor-like"/>
    <property type="match status" value="1"/>
</dbReference>
<keyword evidence="3 11" id="KW-0812">Transmembrane</keyword>
<evidence type="ECO:0000256" key="4">
    <source>
        <dbReference type="ARBA" id="ARBA00022989"/>
    </source>
</evidence>
<feature type="transmembrane region" description="Helical" evidence="12">
    <location>
        <begin position="32"/>
        <end position="54"/>
    </location>
</feature>
<organism evidence="14 15">
    <name type="scientific">Aldrovandia affinis</name>
    <dbReference type="NCBI Taxonomy" id="143900"/>
    <lineage>
        <taxon>Eukaryota</taxon>
        <taxon>Metazoa</taxon>
        <taxon>Chordata</taxon>
        <taxon>Craniata</taxon>
        <taxon>Vertebrata</taxon>
        <taxon>Euteleostomi</taxon>
        <taxon>Actinopterygii</taxon>
        <taxon>Neopterygii</taxon>
        <taxon>Teleostei</taxon>
        <taxon>Notacanthiformes</taxon>
        <taxon>Halosauridae</taxon>
        <taxon>Aldrovandia</taxon>
    </lineage>
</organism>
<keyword evidence="2" id="KW-1003">Cell membrane</keyword>
<keyword evidence="8 11" id="KW-0675">Receptor</keyword>
<dbReference type="GO" id="GO:0004930">
    <property type="term" value="F:G protein-coupled receptor activity"/>
    <property type="evidence" value="ECO:0007669"/>
    <property type="project" value="UniProtKB-KW"/>
</dbReference>
<dbReference type="Gene3D" id="1.20.1070.10">
    <property type="entry name" value="Rhodopsin 7-helix transmembrane proteins"/>
    <property type="match status" value="1"/>
</dbReference>
<feature type="transmembrane region" description="Helical" evidence="12">
    <location>
        <begin position="107"/>
        <end position="130"/>
    </location>
</feature>
<keyword evidence="9" id="KW-0325">Glycoprotein</keyword>
<dbReference type="EMBL" id="JAINUG010000021">
    <property type="protein sequence ID" value="KAJ8411837.1"/>
    <property type="molecule type" value="Genomic_DNA"/>
</dbReference>
<feature type="transmembrane region" description="Helical" evidence="12">
    <location>
        <begin position="61"/>
        <end position="87"/>
    </location>
</feature>
<evidence type="ECO:0000256" key="5">
    <source>
        <dbReference type="ARBA" id="ARBA00023040"/>
    </source>
</evidence>
<keyword evidence="15" id="KW-1185">Reference proteome</keyword>
<dbReference type="PROSITE" id="PS00237">
    <property type="entry name" value="G_PROTEIN_RECEP_F1_1"/>
    <property type="match status" value="1"/>
</dbReference>
<reference evidence="14" key="1">
    <citation type="journal article" date="2023" name="Science">
        <title>Genome structures resolve the early diversification of teleost fishes.</title>
        <authorList>
            <person name="Parey E."/>
            <person name="Louis A."/>
            <person name="Montfort J."/>
            <person name="Bouchez O."/>
            <person name="Roques C."/>
            <person name="Iampietro C."/>
            <person name="Lluch J."/>
            <person name="Castinel A."/>
            <person name="Donnadieu C."/>
            <person name="Desvignes T."/>
            <person name="Floi Bucao C."/>
            <person name="Jouanno E."/>
            <person name="Wen M."/>
            <person name="Mejri S."/>
            <person name="Dirks R."/>
            <person name="Jansen H."/>
            <person name="Henkel C."/>
            <person name="Chen W.J."/>
            <person name="Zahm M."/>
            <person name="Cabau C."/>
            <person name="Klopp C."/>
            <person name="Thompson A.W."/>
            <person name="Robinson-Rechavi M."/>
            <person name="Braasch I."/>
            <person name="Lecointre G."/>
            <person name="Bobe J."/>
            <person name="Postlethwait J.H."/>
            <person name="Berthelot C."/>
            <person name="Roest Crollius H."/>
            <person name="Guiguen Y."/>
        </authorList>
    </citation>
    <scope>NUCLEOTIDE SEQUENCE</scope>
    <source>
        <strain evidence="14">NC1722</strain>
    </source>
</reference>
<dbReference type="PANTHER" id="PTHR24234:SF10">
    <property type="entry name" value="G-PROTEIN COUPLED RECEPTOR 4"/>
    <property type="match status" value="1"/>
</dbReference>
<evidence type="ECO:0000256" key="10">
    <source>
        <dbReference type="ARBA" id="ARBA00023224"/>
    </source>
</evidence>
<proteinExistence type="inferred from homology"/>
<feature type="domain" description="G-protein coupled receptors family 1 profile" evidence="13">
    <location>
        <begin position="43"/>
        <end position="289"/>
    </location>
</feature>
<dbReference type="PROSITE" id="PS50262">
    <property type="entry name" value="G_PROTEIN_RECEP_F1_2"/>
    <property type="match status" value="1"/>
</dbReference>
<evidence type="ECO:0000313" key="15">
    <source>
        <dbReference type="Proteomes" id="UP001221898"/>
    </source>
</evidence>
<gene>
    <name evidence="14" type="ORF">AAFF_G00154750</name>
</gene>
<evidence type="ECO:0000256" key="9">
    <source>
        <dbReference type="ARBA" id="ARBA00023180"/>
    </source>
</evidence>
<accession>A0AAD7WWI9</accession>
<dbReference type="AlphaFoldDB" id="A0AAD7WWI9"/>
<dbReference type="Proteomes" id="UP001221898">
    <property type="component" value="Unassembled WGS sequence"/>
</dbReference>
<keyword evidence="7" id="KW-1015">Disulfide bond</keyword>
<evidence type="ECO:0000256" key="2">
    <source>
        <dbReference type="ARBA" id="ARBA00022475"/>
    </source>
</evidence>
<dbReference type="GO" id="GO:0005886">
    <property type="term" value="C:plasma membrane"/>
    <property type="evidence" value="ECO:0007669"/>
    <property type="project" value="UniProtKB-SubCell"/>
</dbReference>
<feature type="transmembrane region" description="Helical" evidence="12">
    <location>
        <begin position="188"/>
        <end position="211"/>
    </location>
</feature>
<dbReference type="PANTHER" id="PTHR24234">
    <property type="entry name" value="LYSOPHOSPHATIDIC ACID RECEPTOR 5/SPHINGOSYLPHOSPHORYLCHOLINE RECEPTOR"/>
    <property type="match status" value="1"/>
</dbReference>
<evidence type="ECO:0000313" key="14">
    <source>
        <dbReference type="EMBL" id="KAJ8411837.1"/>
    </source>
</evidence>
<dbReference type="PROSITE" id="PS51257">
    <property type="entry name" value="PROKAR_LIPOPROTEIN"/>
    <property type="match status" value="1"/>
</dbReference>
<evidence type="ECO:0000256" key="12">
    <source>
        <dbReference type="SAM" id="Phobius"/>
    </source>
</evidence>
<evidence type="ECO:0000256" key="11">
    <source>
        <dbReference type="RuleBase" id="RU000688"/>
    </source>
</evidence>
<dbReference type="Pfam" id="PF00001">
    <property type="entry name" value="7tm_1"/>
    <property type="match status" value="1"/>
</dbReference>
<protein>
    <recommendedName>
        <fullName evidence="13">G-protein coupled receptors family 1 profile domain-containing protein</fullName>
    </recommendedName>
</protein>
<comment type="similarity">
    <text evidence="11">Belongs to the G-protein coupled receptor 1 family.</text>
</comment>
<comment type="subcellular location">
    <subcellularLocation>
        <location evidence="1">Cell membrane</location>
        <topology evidence="1">Multi-pass membrane protein</topology>
    </subcellularLocation>
</comment>
<keyword evidence="5 11" id="KW-0297">G-protein coupled receptor</keyword>
<keyword evidence="6 12" id="KW-0472">Membrane</keyword>
<dbReference type="PRINTS" id="PR00237">
    <property type="entry name" value="GPCRRHODOPSN"/>
</dbReference>
<evidence type="ECO:0000256" key="6">
    <source>
        <dbReference type="ARBA" id="ARBA00023136"/>
    </source>
</evidence>
<evidence type="ECO:0000256" key="1">
    <source>
        <dbReference type="ARBA" id="ARBA00004651"/>
    </source>
</evidence>
<dbReference type="InterPro" id="IPR017452">
    <property type="entry name" value="GPCR_Rhodpsn_7TM"/>
</dbReference>
<evidence type="ECO:0000259" key="13">
    <source>
        <dbReference type="PROSITE" id="PS50262"/>
    </source>
</evidence>
<evidence type="ECO:0000256" key="3">
    <source>
        <dbReference type="ARBA" id="ARBA00022692"/>
    </source>
</evidence>
<name>A0AAD7WWI9_9TELE</name>
<feature type="transmembrane region" description="Helical" evidence="12">
    <location>
        <begin position="231"/>
        <end position="251"/>
    </location>
</feature>
<comment type="caution">
    <text evidence="14">The sequence shown here is derived from an EMBL/GenBank/DDBJ whole genome shotgun (WGS) entry which is preliminary data.</text>
</comment>
<sequence>MDLPSPRNLTNGSTSGSCTKEDFVDIYMYPTAYSLFFIVGLPANCMSFYVAFVLARKGNNLAVYLINLSVSDLLYTITLPVWIQLALRYPVSDTLCSLITVIMNNSFYVGTSFLCCISVDRYLAVVFPLYYPQVHTVQTANLVSALVWCMELCLHAGLLCHTGVLYSFSASRLCEEKMPMRLEDSHMALVRVILGFLFPLLLMTFCFLCIFHVVQGSVFTQESDRRKIQSLLLLLLLTYVIAFTPFQTVMFLRGLWEPNMCSFALRMRDSYMVFVATTTINSVVDPILYCLLSEAARAEMNLLLQGFRSRFGKILTFQ</sequence>
<feature type="transmembrane region" description="Helical" evidence="12">
    <location>
        <begin position="271"/>
        <end position="292"/>
    </location>
</feature>
<feature type="transmembrane region" description="Helical" evidence="12">
    <location>
        <begin position="142"/>
        <end position="168"/>
    </location>
</feature>
<dbReference type="InterPro" id="IPR000276">
    <property type="entry name" value="GPCR_Rhodpsn"/>
</dbReference>
<evidence type="ECO:0000256" key="8">
    <source>
        <dbReference type="ARBA" id="ARBA00023170"/>
    </source>
</evidence>
<keyword evidence="10 11" id="KW-0807">Transducer</keyword>
<evidence type="ECO:0000256" key="7">
    <source>
        <dbReference type="ARBA" id="ARBA00023157"/>
    </source>
</evidence>
<keyword evidence="4 12" id="KW-1133">Transmembrane helix</keyword>